<dbReference type="PANTHER" id="PTHR10174:SF208">
    <property type="entry name" value="CRAL-TRIO DOMAIN-CONTAINING PROTEIN DDB_G0278031"/>
    <property type="match status" value="1"/>
</dbReference>
<evidence type="ECO:0000313" key="3">
    <source>
        <dbReference type="Proteomes" id="UP000886998"/>
    </source>
</evidence>
<gene>
    <name evidence="2" type="primary">NCL1_19792</name>
    <name evidence="2" type="ORF">TNIN_121651</name>
</gene>
<dbReference type="InterPro" id="IPR011074">
    <property type="entry name" value="CRAL/TRIO_N_dom"/>
</dbReference>
<reference evidence="2" key="1">
    <citation type="submission" date="2020-08" db="EMBL/GenBank/DDBJ databases">
        <title>Multicomponent nature underlies the extraordinary mechanical properties of spider dragline silk.</title>
        <authorList>
            <person name="Kono N."/>
            <person name="Nakamura H."/>
            <person name="Mori M."/>
            <person name="Yoshida Y."/>
            <person name="Ohtoshi R."/>
            <person name="Malay A.D."/>
            <person name="Moran D.A.P."/>
            <person name="Tomita M."/>
            <person name="Numata K."/>
            <person name="Arakawa K."/>
        </authorList>
    </citation>
    <scope>NUCLEOTIDE SEQUENCE</scope>
</reference>
<protein>
    <submittedName>
        <fullName evidence="2">Alpha-tocopherol transfer protein-like</fullName>
    </submittedName>
</protein>
<dbReference type="Pfam" id="PF03765">
    <property type="entry name" value="CRAL_TRIO_N"/>
    <property type="match status" value="1"/>
</dbReference>
<name>A0A8X6MM83_9ARAC</name>
<dbReference type="GO" id="GO:0016020">
    <property type="term" value="C:membrane"/>
    <property type="evidence" value="ECO:0007669"/>
    <property type="project" value="TreeGrafter"/>
</dbReference>
<comment type="caution">
    <text evidence="2">The sequence shown here is derived from an EMBL/GenBank/DDBJ whole genome shotgun (WGS) entry which is preliminary data.</text>
</comment>
<dbReference type="PRINTS" id="PR00180">
    <property type="entry name" value="CRETINALDHBP"/>
</dbReference>
<accession>A0A8X6MM83</accession>
<dbReference type="OrthoDB" id="75724at2759"/>
<dbReference type="Proteomes" id="UP000886998">
    <property type="component" value="Unassembled WGS sequence"/>
</dbReference>
<dbReference type="InterPro" id="IPR036273">
    <property type="entry name" value="CRAL/TRIO_N_dom_sf"/>
</dbReference>
<dbReference type="EMBL" id="BMAV01028206">
    <property type="protein sequence ID" value="GFS65887.1"/>
    <property type="molecule type" value="Genomic_DNA"/>
</dbReference>
<dbReference type="SMART" id="SM01100">
    <property type="entry name" value="CRAL_TRIO_N"/>
    <property type="match status" value="1"/>
</dbReference>
<dbReference type="GO" id="GO:1902936">
    <property type="term" value="F:phosphatidylinositol bisphosphate binding"/>
    <property type="evidence" value="ECO:0007669"/>
    <property type="project" value="TreeGrafter"/>
</dbReference>
<proteinExistence type="predicted"/>
<dbReference type="Gene3D" id="1.10.8.20">
    <property type="entry name" value="N-terminal domain of phosphatidylinositol transfer protein sec14p"/>
    <property type="match status" value="1"/>
</dbReference>
<sequence>MAAKYEERMKAKGFLPYNLDTVPTKFIRKAKEELGETDEKRRSSLEQFRKRILGDKKLKCPTDDEFLIQFLRARKYDVDKTMGLLHNYFDLLISYPDFFDNMDKEKIYKLARSGFVKGLPFRDNDGCLILVLKMGKQSLSQNKFLK</sequence>
<dbReference type="SUPFAM" id="SSF46938">
    <property type="entry name" value="CRAL/TRIO N-terminal domain"/>
    <property type="match status" value="1"/>
</dbReference>
<evidence type="ECO:0000313" key="2">
    <source>
        <dbReference type="EMBL" id="GFS65887.1"/>
    </source>
</evidence>
<evidence type="ECO:0000259" key="1">
    <source>
        <dbReference type="SMART" id="SM01100"/>
    </source>
</evidence>
<keyword evidence="3" id="KW-1185">Reference proteome</keyword>
<feature type="domain" description="CRAL/TRIO N-terminal" evidence="1">
    <location>
        <begin position="63"/>
        <end position="88"/>
    </location>
</feature>
<dbReference type="PANTHER" id="PTHR10174">
    <property type="entry name" value="ALPHA-TOCOPHEROL TRANSFER PROTEIN-RELATED"/>
    <property type="match status" value="1"/>
</dbReference>
<dbReference type="AlphaFoldDB" id="A0A8X6MM83"/>
<organism evidence="2 3">
    <name type="scientific">Trichonephila inaurata madagascariensis</name>
    <dbReference type="NCBI Taxonomy" id="2747483"/>
    <lineage>
        <taxon>Eukaryota</taxon>
        <taxon>Metazoa</taxon>
        <taxon>Ecdysozoa</taxon>
        <taxon>Arthropoda</taxon>
        <taxon>Chelicerata</taxon>
        <taxon>Arachnida</taxon>
        <taxon>Araneae</taxon>
        <taxon>Araneomorphae</taxon>
        <taxon>Entelegynae</taxon>
        <taxon>Araneoidea</taxon>
        <taxon>Nephilidae</taxon>
        <taxon>Trichonephila</taxon>
        <taxon>Trichonephila inaurata</taxon>
    </lineage>
</organism>